<comment type="pathway">
    <text evidence="2">Cell wall biogenesis; peptidoglycan biosynthesis.</text>
</comment>
<evidence type="ECO:0000256" key="3">
    <source>
        <dbReference type="ARBA" id="ARBA00022475"/>
    </source>
</evidence>
<reference evidence="23 24" key="1">
    <citation type="submission" date="2013-03" db="EMBL/GenBank/DDBJ databases">
        <title>Draft genome sequence of Gracibacillus halophilus YIM-C55.5, a moderately halophilic and thermophilic organism from the Xiaochaidamu salt lake.</title>
        <authorList>
            <person name="Sugumar T."/>
            <person name="Polireddy D.R."/>
            <person name="Antony A."/>
            <person name="Madhava Y.R."/>
            <person name="Sivakumar N."/>
        </authorList>
    </citation>
    <scope>NUCLEOTIDE SEQUENCE [LARGE SCALE GENOMIC DNA]</scope>
    <source>
        <strain evidence="23 24">YIM-C55.5</strain>
    </source>
</reference>
<dbReference type="InterPro" id="IPR001182">
    <property type="entry name" value="FtsW/RodA"/>
</dbReference>
<accession>N4WQF4</accession>
<comment type="caution">
    <text evidence="23">The sequence shown here is derived from an EMBL/GenBank/DDBJ whole genome shotgun (WGS) entry which is preliminary data.</text>
</comment>
<feature type="transmembrane region" description="Helical" evidence="22">
    <location>
        <begin position="50"/>
        <end position="70"/>
    </location>
</feature>
<keyword evidence="13" id="KW-0961">Cell wall biogenesis/degradation</keyword>
<dbReference type="RefSeq" id="WP_003463261.1">
    <property type="nucleotide sequence ID" value="NZ_APML01000004.1"/>
</dbReference>
<keyword evidence="5" id="KW-0328">Glycosyltransferase</keyword>
<keyword evidence="10 22" id="KW-1133">Transmembrane helix</keyword>
<gene>
    <name evidence="23" type="ORF">J416_01454</name>
</gene>
<evidence type="ECO:0000313" key="23">
    <source>
        <dbReference type="EMBL" id="ENH98362.1"/>
    </source>
</evidence>
<dbReference type="InterPro" id="IPR013437">
    <property type="entry name" value="FtsW"/>
</dbReference>
<evidence type="ECO:0000256" key="17">
    <source>
        <dbReference type="ARBA" id="ARBA00041185"/>
    </source>
</evidence>
<dbReference type="GO" id="GO:0008360">
    <property type="term" value="P:regulation of cell shape"/>
    <property type="evidence" value="ECO:0007669"/>
    <property type="project" value="UniProtKB-KW"/>
</dbReference>
<evidence type="ECO:0000256" key="22">
    <source>
        <dbReference type="SAM" id="Phobius"/>
    </source>
</evidence>
<evidence type="ECO:0000256" key="21">
    <source>
        <dbReference type="ARBA" id="ARBA00049966"/>
    </source>
</evidence>
<dbReference type="PANTHER" id="PTHR30474">
    <property type="entry name" value="CELL CYCLE PROTEIN"/>
    <property type="match status" value="1"/>
</dbReference>
<evidence type="ECO:0000313" key="24">
    <source>
        <dbReference type="Proteomes" id="UP000012283"/>
    </source>
</evidence>
<comment type="function">
    <text evidence="21">Peptidoglycan polymerase that is essential for cell division.</text>
</comment>
<evidence type="ECO:0000256" key="14">
    <source>
        <dbReference type="ARBA" id="ARBA00032370"/>
    </source>
</evidence>
<dbReference type="PATRIC" id="fig|1308866.3.peg.294"/>
<evidence type="ECO:0000256" key="13">
    <source>
        <dbReference type="ARBA" id="ARBA00023316"/>
    </source>
</evidence>
<dbReference type="Pfam" id="PF01098">
    <property type="entry name" value="FTSW_RODA_SPOVE"/>
    <property type="match status" value="1"/>
</dbReference>
<evidence type="ECO:0000256" key="5">
    <source>
        <dbReference type="ARBA" id="ARBA00022676"/>
    </source>
</evidence>
<keyword evidence="3" id="KW-1003">Cell membrane</keyword>
<dbReference type="GO" id="GO:0008955">
    <property type="term" value="F:peptidoglycan glycosyltransferase activity"/>
    <property type="evidence" value="ECO:0007669"/>
    <property type="project" value="UniProtKB-EC"/>
</dbReference>
<keyword evidence="24" id="KW-1185">Reference proteome</keyword>
<evidence type="ECO:0000256" key="1">
    <source>
        <dbReference type="ARBA" id="ARBA00004651"/>
    </source>
</evidence>
<name>N4WQF4_9BACI</name>
<dbReference type="EMBL" id="APML01000004">
    <property type="protein sequence ID" value="ENH98362.1"/>
    <property type="molecule type" value="Genomic_DNA"/>
</dbReference>
<feature type="transmembrane region" description="Helical" evidence="22">
    <location>
        <begin position="273"/>
        <end position="294"/>
    </location>
</feature>
<feature type="transmembrane region" description="Helical" evidence="22">
    <location>
        <begin position="164"/>
        <end position="181"/>
    </location>
</feature>
<feature type="transmembrane region" description="Helical" evidence="22">
    <location>
        <begin position="141"/>
        <end position="158"/>
    </location>
</feature>
<feature type="transmembrane region" description="Helical" evidence="22">
    <location>
        <begin position="77"/>
        <end position="96"/>
    </location>
</feature>
<dbReference type="OrthoDB" id="9768187at2"/>
<comment type="subcellular location">
    <subcellularLocation>
        <location evidence="1">Cell membrane</location>
        <topology evidence="1">Multi-pass membrane protein</topology>
    </subcellularLocation>
</comment>
<evidence type="ECO:0000256" key="16">
    <source>
        <dbReference type="ARBA" id="ARBA00038053"/>
    </source>
</evidence>
<feature type="transmembrane region" description="Helical" evidence="22">
    <location>
        <begin position="108"/>
        <end position="129"/>
    </location>
</feature>
<feature type="transmembrane region" description="Helical" evidence="22">
    <location>
        <begin position="306"/>
        <end position="333"/>
    </location>
</feature>
<dbReference type="GO" id="GO:0032153">
    <property type="term" value="C:cell division site"/>
    <property type="evidence" value="ECO:0007669"/>
    <property type="project" value="TreeGrafter"/>
</dbReference>
<dbReference type="GO" id="GO:0009252">
    <property type="term" value="P:peptidoglycan biosynthetic process"/>
    <property type="evidence" value="ECO:0007669"/>
    <property type="project" value="UniProtKB-KW"/>
</dbReference>
<evidence type="ECO:0000256" key="10">
    <source>
        <dbReference type="ARBA" id="ARBA00022989"/>
    </source>
</evidence>
<keyword evidence="12" id="KW-0131">Cell cycle</keyword>
<sequence>MRNTIKSFDFTLMIIPLLLAGFGIVMIYSASMVTSLLEDNPANDLMVKQLIWFCIGLVLFVFTSFFKYTFYQKMMKLIVLTLMGLLISVLIFGSTFNNSTSWIEIGPFSLQPSEFVKIGLIIYLAAIYAKKQEYISDFFKGVLPPLVVTSILLGLIIMQPDIGTAGIVFAVSCVVIFSSGVRWKHLSFLIITAVTLLLALSFHLVTDERLSRFVGAYQPFSAPEGDGYQLIQSYIAIGTGGITGQGLGQGVQKLGYLTQAESDFIMAVIAEELGFIGVSFVLTCLLIMVLRGMFIAWKCEDSFGSLLAIGISGMVGIQSIINLGAISGLLPITGVPLPFVSYGGSSLIMFMMSLGILNNIARHVKHHEYHKGSYHLKEEENIKSNIGMVNQAKNG</sequence>
<keyword evidence="4" id="KW-0132">Cell division</keyword>
<evidence type="ECO:0000256" key="19">
    <source>
        <dbReference type="ARBA" id="ARBA00044770"/>
    </source>
</evidence>
<keyword evidence="9" id="KW-0573">Peptidoglycan synthesis</keyword>
<evidence type="ECO:0000256" key="20">
    <source>
        <dbReference type="ARBA" id="ARBA00049902"/>
    </source>
</evidence>
<keyword evidence="11 22" id="KW-0472">Membrane</keyword>
<feature type="transmembrane region" description="Helical" evidence="22">
    <location>
        <begin position="188"/>
        <end position="205"/>
    </location>
</feature>
<dbReference type="STRING" id="1308866.J416_01454"/>
<dbReference type="GO" id="GO:0005886">
    <property type="term" value="C:plasma membrane"/>
    <property type="evidence" value="ECO:0007669"/>
    <property type="project" value="UniProtKB-SubCell"/>
</dbReference>
<dbReference type="GO" id="GO:0051301">
    <property type="term" value="P:cell division"/>
    <property type="evidence" value="ECO:0007669"/>
    <property type="project" value="UniProtKB-KW"/>
</dbReference>
<comment type="catalytic activity">
    <reaction evidence="20">
        <text>[GlcNAc-(1-&gt;4)-Mur2Ac(oyl-L-Ala-gamma-D-Glu-L-Lys-D-Ala-D-Ala)](n)-di-trans,octa-cis-undecaprenyl diphosphate + beta-D-GlcNAc-(1-&gt;4)-Mur2Ac(oyl-L-Ala-gamma-D-Glu-L-Lys-D-Ala-D-Ala)-di-trans,octa-cis-undecaprenyl diphosphate = [GlcNAc-(1-&gt;4)-Mur2Ac(oyl-L-Ala-gamma-D-Glu-L-Lys-D-Ala-D-Ala)](n+1)-di-trans,octa-cis-undecaprenyl diphosphate + di-trans,octa-cis-undecaprenyl diphosphate + H(+)</text>
        <dbReference type="Rhea" id="RHEA:23708"/>
        <dbReference type="Rhea" id="RHEA-COMP:9602"/>
        <dbReference type="Rhea" id="RHEA-COMP:9603"/>
        <dbReference type="ChEBI" id="CHEBI:15378"/>
        <dbReference type="ChEBI" id="CHEBI:58405"/>
        <dbReference type="ChEBI" id="CHEBI:60033"/>
        <dbReference type="ChEBI" id="CHEBI:78435"/>
        <dbReference type="EC" id="2.4.99.28"/>
    </reaction>
</comment>
<dbReference type="Proteomes" id="UP000012283">
    <property type="component" value="Unassembled WGS sequence"/>
</dbReference>
<evidence type="ECO:0000256" key="8">
    <source>
        <dbReference type="ARBA" id="ARBA00022960"/>
    </source>
</evidence>
<feature type="transmembrane region" description="Helical" evidence="22">
    <location>
        <begin position="12"/>
        <end position="30"/>
    </location>
</feature>
<evidence type="ECO:0000256" key="11">
    <source>
        <dbReference type="ARBA" id="ARBA00023136"/>
    </source>
</evidence>
<comment type="similarity">
    <text evidence="16">Belongs to the SEDS family. FtsW subfamily.</text>
</comment>
<evidence type="ECO:0000256" key="15">
    <source>
        <dbReference type="ARBA" id="ARBA00033270"/>
    </source>
</evidence>
<evidence type="ECO:0000256" key="12">
    <source>
        <dbReference type="ARBA" id="ARBA00023306"/>
    </source>
</evidence>
<protein>
    <recommendedName>
        <fullName evidence="17">Probable peptidoglycan glycosyltransferase FtsW</fullName>
        <ecNumber evidence="19">2.4.99.28</ecNumber>
    </recommendedName>
    <alternativeName>
        <fullName evidence="18">Cell division protein FtsW</fullName>
    </alternativeName>
    <alternativeName>
        <fullName evidence="15">Cell wall polymerase</fullName>
    </alternativeName>
    <alternativeName>
        <fullName evidence="14">Peptidoglycan polymerase</fullName>
    </alternativeName>
</protein>
<evidence type="ECO:0000256" key="18">
    <source>
        <dbReference type="ARBA" id="ARBA00041418"/>
    </source>
</evidence>
<dbReference type="NCBIfam" id="TIGR02614">
    <property type="entry name" value="ftsW"/>
    <property type="match status" value="1"/>
</dbReference>
<dbReference type="PROSITE" id="PS00428">
    <property type="entry name" value="FTSW_RODA_SPOVE"/>
    <property type="match status" value="1"/>
</dbReference>
<keyword evidence="6" id="KW-0808">Transferase</keyword>
<dbReference type="GO" id="GO:0015648">
    <property type="term" value="F:lipid-linked peptidoglycan transporter activity"/>
    <property type="evidence" value="ECO:0007669"/>
    <property type="project" value="TreeGrafter"/>
</dbReference>
<dbReference type="AlphaFoldDB" id="N4WQF4"/>
<keyword evidence="8" id="KW-0133">Cell shape</keyword>
<proteinExistence type="inferred from homology"/>
<dbReference type="InterPro" id="IPR018365">
    <property type="entry name" value="Cell_cycle_FtsW-rel_CS"/>
</dbReference>
<evidence type="ECO:0000256" key="7">
    <source>
        <dbReference type="ARBA" id="ARBA00022692"/>
    </source>
</evidence>
<dbReference type="eggNOG" id="COG0772">
    <property type="taxonomic scope" value="Bacteria"/>
</dbReference>
<evidence type="ECO:0000256" key="6">
    <source>
        <dbReference type="ARBA" id="ARBA00022679"/>
    </source>
</evidence>
<dbReference type="EC" id="2.4.99.28" evidence="19"/>
<dbReference type="PANTHER" id="PTHR30474:SF2">
    <property type="entry name" value="PEPTIDOGLYCAN GLYCOSYLTRANSFERASE FTSW-RELATED"/>
    <property type="match status" value="1"/>
</dbReference>
<evidence type="ECO:0000256" key="4">
    <source>
        <dbReference type="ARBA" id="ARBA00022618"/>
    </source>
</evidence>
<dbReference type="GO" id="GO:0071555">
    <property type="term" value="P:cell wall organization"/>
    <property type="evidence" value="ECO:0007669"/>
    <property type="project" value="UniProtKB-KW"/>
</dbReference>
<feature type="transmembrane region" description="Helical" evidence="22">
    <location>
        <begin position="339"/>
        <end position="361"/>
    </location>
</feature>
<evidence type="ECO:0000256" key="2">
    <source>
        <dbReference type="ARBA" id="ARBA00004752"/>
    </source>
</evidence>
<organism evidence="23 24">
    <name type="scientific">Gracilibacillus halophilus YIM-C55.5</name>
    <dbReference type="NCBI Taxonomy" id="1308866"/>
    <lineage>
        <taxon>Bacteria</taxon>
        <taxon>Bacillati</taxon>
        <taxon>Bacillota</taxon>
        <taxon>Bacilli</taxon>
        <taxon>Bacillales</taxon>
        <taxon>Bacillaceae</taxon>
        <taxon>Gracilibacillus</taxon>
    </lineage>
</organism>
<keyword evidence="7 22" id="KW-0812">Transmembrane</keyword>
<evidence type="ECO:0000256" key="9">
    <source>
        <dbReference type="ARBA" id="ARBA00022984"/>
    </source>
</evidence>